<keyword evidence="2" id="KW-1133">Transmembrane helix</keyword>
<evidence type="ECO:0000256" key="1">
    <source>
        <dbReference type="SAM" id="MobiDB-lite"/>
    </source>
</evidence>
<accession>A0AAV9HY31</accession>
<evidence type="ECO:0000313" key="4">
    <source>
        <dbReference type="Proteomes" id="UP001321749"/>
    </source>
</evidence>
<keyword evidence="2" id="KW-0472">Membrane</keyword>
<feature type="transmembrane region" description="Helical" evidence="2">
    <location>
        <begin position="43"/>
        <end position="63"/>
    </location>
</feature>
<feature type="transmembrane region" description="Helical" evidence="2">
    <location>
        <begin position="526"/>
        <end position="546"/>
    </location>
</feature>
<reference evidence="3" key="2">
    <citation type="submission" date="2023-06" db="EMBL/GenBank/DDBJ databases">
        <authorList>
            <consortium name="Lawrence Berkeley National Laboratory"/>
            <person name="Mondo S.J."/>
            <person name="Hensen N."/>
            <person name="Bonometti L."/>
            <person name="Westerberg I."/>
            <person name="Brannstrom I.O."/>
            <person name="Guillou S."/>
            <person name="Cros-Aarteil S."/>
            <person name="Calhoun S."/>
            <person name="Haridas S."/>
            <person name="Kuo A."/>
            <person name="Pangilinan J."/>
            <person name="Riley R."/>
            <person name="Labutti K."/>
            <person name="Andreopoulos B."/>
            <person name="Lipzen A."/>
            <person name="Chen C."/>
            <person name="Yanf M."/>
            <person name="Daum C."/>
            <person name="Ng V."/>
            <person name="Clum A."/>
            <person name="Steindorff A."/>
            <person name="Ohm R."/>
            <person name="Martin F."/>
            <person name="Silar P."/>
            <person name="Natvig D."/>
            <person name="Lalanne C."/>
            <person name="Gautier V."/>
            <person name="Ament-Velasquez S.L."/>
            <person name="Kruys A."/>
            <person name="Hutchinson M.I."/>
            <person name="Powell A.J."/>
            <person name="Barry K."/>
            <person name="Miller A.N."/>
            <person name="Grigoriev I.V."/>
            <person name="Debuchy R."/>
            <person name="Gladieux P."/>
            <person name="Thoren M.H."/>
            <person name="Johannesson H."/>
        </authorList>
    </citation>
    <scope>NUCLEOTIDE SEQUENCE</scope>
    <source>
        <strain evidence="3">PSN324</strain>
    </source>
</reference>
<reference evidence="3" key="1">
    <citation type="journal article" date="2023" name="Mol. Phylogenet. Evol.">
        <title>Genome-scale phylogeny and comparative genomics of the fungal order Sordariales.</title>
        <authorList>
            <person name="Hensen N."/>
            <person name="Bonometti L."/>
            <person name="Westerberg I."/>
            <person name="Brannstrom I.O."/>
            <person name="Guillou S."/>
            <person name="Cros-Aarteil S."/>
            <person name="Calhoun S."/>
            <person name="Haridas S."/>
            <person name="Kuo A."/>
            <person name="Mondo S."/>
            <person name="Pangilinan J."/>
            <person name="Riley R."/>
            <person name="LaButti K."/>
            <person name="Andreopoulos B."/>
            <person name="Lipzen A."/>
            <person name="Chen C."/>
            <person name="Yan M."/>
            <person name="Daum C."/>
            <person name="Ng V."/>
            <person name="Clum A."/>
            <person name="Steindorff A."/>
            <person name="Ohm R.A."/>
            <person name="Martin F."/>
            <person name="Silar P."/>
            <person name="Natvig D.O."/>
            <person name="Lalanne C."/>
            <person name="Gautier V."/>
            <person name="Ament-Velasquez S.L."/>
            <person name="Kruys A."/>
            <person name="Hutchinson M.I."/>
            <person name="Powell A.J."/>
            <person name="Barry K."/>
            <person name="Miller A.N."/>
            <person name="Grigoriev I.V."/>
            <person name="Debuchy R."/>
            <person name="Gladieux P."/>
            <person name="Hiltunen Thoren M."/>
            <person name="Johannesson H."/>
        </authorList>
    </citation>
    <scope>NUCLEOTIDE SEQUENCE</scope>
    <source>
        <strain evidence="3">PSN324</strain>
    </source>
</reference>
<comment type="caution">
    <text evidence="3">The sequence shown here is derived from an EMBL/GenBank/DDBJ whole genome shotgun (WGS) entry which is preliminary data.</text>
</comment>
<evidence type="ECO:0000256" key="2">
    <source>
        <dbReference type="SAM" id="Phobius"/>
    </source>
</evidence>
<feature type="transmembrane region" description="Helical" evidence="2">
    <location>
        <begin position="420"/>
        <end position="446"/>
    </location>
</feature>
<feature type="transmembrane region" description="Helical" evidence="2">
    <location>
        <begin position="552"/>
        <end position="572"/>
    </location>
</feature>
<keyword evidence="4" id="KW-1185">Reference proteome</keyword>
<organism evidence="3 4">
    <name type="scientific">Cladorrhinum samala</name>
    <dbReference type="NCBI Taxonomy" id="585594"/>
    <lineage>
        <taxon>Eukaryota</taxon>
        <taxon>Fungi</taxon>
        <taxon>Dikarya</taxon>
        <taxon>Ascomycota</taxon>
        <taxon>Pezizomycotina</taxon>
        <taxon>Sordariomycetes</taxon>
        <taxon>Sordariomycetidae</taxon>
        <taxon>Sordariales</taxon>
        <taxon>Podosporaceae</taxon>
        <taxon>Cladorrhinum</taxon>
    </lineage>
</organism>
<keyword evidence="2" id="KW-0812">Transmembrane</keyword>
<feature type="transmembrane region" description="Helical" evidence="2">
    <location>
        <begin position="593"/>
        <end position="610"/>
    </location>
</feature>
<feature type="region of interest" description="Disordered" evidence="1">
    <location>
        <begin position="17"/>
        <end position="38"/>
    </location>
</feature>
<feature type="transmembrane region" description="Helical" evidence="2">
    <location>
        <begin position="195"/>
        <end position="219"/>
    </location>
</feature>
<dbReference type="Proteomes" id="UP001321749">
    <property type="component" value="Unassembled WGS sequence"/>
</dbReference>
<sequence>MNLEKLENVSTAEINLLQNDEDDAEHTPKPRPARSRRPPWTTIATQCLFLIWLVLLIFLLGILSSQDVEIFMSDGFSRGSACVGENTFSPFMDHVNWWSADGIFEITIGFGSMSFAQAKVVDIVWDLIVGRVGQFVMSYITWKVLAMYVAVSLDQQPVGYSTFWMVFLRQEASLATTFQLLRDSAFVRALRRKTVMVFTIFSLFLVIFFPTAVSAMTGYSPKTEAFIRGSFDGSLIRFREFDPVAYVISDGSRINLTDSYVVPWIGTARDQSYYYPHDPLLKKDGMFYYDVDDCRMNSGFTCEMQIAVSNYVRAYGFNGVSNATGPTIFNNTLVQPPALNISGFWFPERGDRLRLHYPERFNHSLYGWEWQDPVTGSFPFRDIRNTHFSAAQEPNIDLDYVLANGVCQPSTDRYKWGFSYIQLFVLNILLILWTLGTCLMWACAVLEREVETPGQWKSVLHLAKTMAEQLGCIERGIDPNELENRELDRIVDEELERGRVMFGPNRTAESGGFMARSWGWIKSNRVWTVLFGMSYGAVLVMTPVFWSKHVEGSWVASMLLALFSVALFVVKAGRLREPLTQILPRVPVIAKGYLYLGSYLVVSFITRLPLPRRPDGVANSG</sequence>
<proteinExistence type="predicted"/>
<evidence type="ECO:0000313" key="3">
    <source>
        <dbReference type="EMBL" id="KAK4464984.1"/>
    </source>
</evidence>
<dbReference type="EMBL" id="MU864943">
    <property type="protein sequence ID" value="KAK4464984.1"/>
    <property type="molecule type" value="Genomic_DNA"/>
</dbReference>
<protein>
    <submittedName>
        <fullName evidence="3">Uncharacterized protein</fullName>
    </submittedName>
</protein>
<name>A0AAV9HY31_9PEZI</name>
<dbReference type="AlphaFoldDB" id="A0AAV9HY31"/>
<gene>
    <name evidence="3" type="ORF">QBC42DRAFT_262282</name>
</gene>